<evidence type="ECO:0000256" key="6">
    <source>
        <dbReference type="ARBA" id="ARBA00022984"/>
    </source>
</evidence>
<dbReference type="GO" id="GO:0009252">
    <property type="term" value="P:peptidoglycan biosynthetic process"/>
    <property type="evidence" value="ECO:0007669"/>
    <property type="project" value="UniProtKB-UniRule"/>
</dbReference>
<dbReference type="GO" id="GO:0008360">
    <property type="term" value="P:regulation of cell shape"/>
    <property type="evidence" value="ECO:0007669"/>
    <property type="project" value="UniProtKB-KW"/>
</dbReference>
<evidence type="ECO:0000256" key="3">
    <source>
        <dbReference type="ARBA" id="ARBA00022676"/>
    </source>
</evidence>
<reference evidence="13" key="1">
    <citation type="submission" date="2022-07" db="EMBL/GenBank/DDBJ databases">
        <title>Parvularcula maris sp. nov., an algicidal bacterium isolated from seawater.</title>
        <authorList>
            <person name="Li F."/>
        </authorList>
    </citation>
    <scope>NUCLEOTIDE SEQUENCE</scope>
    <source>
        <strain evidence="13">BGMRC 0090</strain>
    </source>
</reference>
<comment type="caution">
    <text evidence="10">Lacks conserved residue(s) required for the propagation of feature annotation.</text>
</comment>
<gene>
    <name evidence="10 13" type="primary">murG</name>
    <name evidence="13" type="ORF">NOG11_06730</name>
</gene>
<dbReference type="InterPro" id="IPR004276">
    <property type="entry name" value="GlycoTrans_28_N"/>
</dbReference>
<evidence type="ECO:0000256" key="7">
    <source>
        <dbReference type="ARBA" id="ARBA00023136"/>
    </source>
</evidence>
<feature type="domain" description="Glycosyl transferase family 28 C-terminal" evidence="12">
    <location>
        <begin position="183"/>
        <end position="349"/>
    </location>
</feature>
<keyword evidence="1 10" id="KW-1003">Cell membrane</keyword>
<comment type="similarity">
    <text evidence="10">Belongs to the glycosyltransferase 28 family. MurG subfamily.</text>
</comment>
<feature type="binding site" evidence="10">
    <location>
        <position position="162"/>
    </location>
    <ligand>
        <name>UDP-N-acetyl-alpha-D-glucosamine</name>
        <dbReference type="ChEBI" id="CHEBI:57705"/>
    </ligand>
</feature>
<comment type="function">
    <text evidence="10">Cell wall formation. Catalyzes the transfer of a GlcNAc subunit on undecaprenyl-pyrophosphoryl-MurNAc-pentapeptide (lipid intermediate I) to form undecaprenyl-pyrophosphoryl-MurNAc-(pentapeptide)GlcNAc (lipid intermediate II).</text>
</comment>
<dbReference type="Gene3D" id="3.40.50.2000">
    <property type="entry name" value="Glycogen Phosphorylase B"/>
    <property type="match status" value="2"/>
</dbReference>
<keyword evidence="2 10" id="KW-0132">Cell division</keyword>
<dbReference type="GO" id="GO:0005886">
    <property type="term" value="C:plasma membrane"/>
    <property type="evidence" value="ECO:0007669"/>
    <property type="project" value="UniProtKB-SubCell"/>
</dbReference>
<dbReference type="EC" id="2.4.1.227" evidence="10"/>
<dbReference type="InterPro" id="IPR006009">
    <property type="entry name" value="GlcNAc_MurG"/>
</dbReference>
<dbReference type="EMBL" id="JANIBC010000003">
    <property type="protein sequence ID" value="MCQ8185083.1"/>
    <property type="molecule type" value="Genomic_DNA"/>
</dbReference>
<organism evidence="13 14">
    <name type="scientific">Parvularcula maris</name>
    <dbReference type="NCBI Taxonomy" id="2965077"/>
    <lineage>
        <taxon>Bacteria</taxon>
        <taxon>Pseudomonadati</taxon>
        <taxon>Pseudomonadota</taxon>
        <taxon>Alphaproteobacteria</taxon>
        <taxon>Parvularculales</taxon>
        <taxon>Parvularculaceae</taxon>
        <taxon>Parvularcula</taxon>
    </lineage>
</organism>
<evidence type="ECO:0000313" key="13">
    <source>
        <dbReference type="EMBL" id="MCQ8185083.1"/>
    </source>
</evidence>
<comment type="catalytic activity">
    <reaction evidence="10">
        <text>di-trans,octa-cis-undecaprenyl diphospho-N-acetyl-alpha-D-muramoyl-L-alanyl-D-glutamyl-meso-2,6-diaminopimeloyl-D-alanyl-D-alanine + UDP-N-acetyl-alpha-D-glucosamine = di-trans,octa-cis-undecaprenyl diphospho-[N-acetyl-alpha-D-glucosaminyl-(1-&gt;4)]-N-acetyl-alpha-D-muramoyl-L-alanyl-D-glutamyl-meso-2,6-diaminopimeloyl-D-alanyl-D-alanine + UDP + H(+)</text>
        <dbReference type="Rhea" id="RHEA:31227"/>
        <dbReference type="ChEBI" id="CHEBI:15378"/>
        <dbReference type="ChEBI" id="CHEBI:57705"/>
        <dbReference type="ChEBI" id="CHEBI:58223"/>
        <dbReference type="ChEBI" id="CHEBI:61387"/>
        <dbReference type="ChEBI" id="CHEBI:61388"/>
        <dbReference type="EC" id="2.4.1.227"/>
    </reaction>
</comment>
<comment type="subcellular location">
    <subcellularLocation>
        <location evidence="10">Cell membrane</location>
        <topology evidence="10">Peripheral membrane protein</topology>
        <orientation evidence="10">Cytoplasmic side</orientation>
    </subcellularLocation>
</comment>
<evidence type="ECO:0000256" key="4">
    <source>
        <dbReference type="ARBA" id="ARBA00022679"/>
    </source>
</evidence>
<evidence type="ECO:0000256" key="5">
    <source>
        <dbReference type="ARBA" id="ARBA00022960"/>
    </source>
</evidence>
<keyword evidence="3 10" id="KW-0328">Glycosyltransferase</keyword>
<keyword evidence="6 10" id="KW-0573">Peptidoglycan synthesis</keyword>
<evidence type="ECO:0000256" key="10">
    <source>
        <dbReference type="HAMAP-Rule" id="MF_00033"/>
    </source>
</evidence>
<feature type="binding site" evidence="10">
    <location>
        <position position="189"/>
    </location>
    <ligand>
        <name>UDP-N-acetyl-alpha-D-glucosamine</name>
        <dbReference type="ChEBI" id="CHEBI:57705"/>
    </ligand>
</feature>
<accession>A0A9X2L8T3</accession>
<dbReference type="AlphaFoldDB" id="A0A9X2L8T3"/>
<dbReference type="CDD" id="cd03785">
    <property type="entry name" value="GT28_MurG"/>
    <property type="match status" value="1"/>
</dbReference>
<comment type="caution">
    <text evidence="13">The sequence shown here is derived from an EMBL/GenBank/DDBJ whole genome shotgun (WGS) entry which is preliminary data.</text>
</comment>
<keyword evidence="14" id="KW-1185">Reference proteome</keyword>
<name>A0A9X2L8T3_9PROT</name>
<dbReference type="GO" id="GO:0071555">
    <property type="term" value="P:cell wall organization"/>
    <property type="evidence" value="ECO:0007669"/>
    <property type="project" value="UniProtKB-KW"/>
</dbReference>
<keyword evidence="7 10" id="KW-0472">Membrane</keyword>
<evidence type="ECO:0000259" key="11">
    <source>
        <dbReference type="Pfam" id="PF03033"/>
    </source>
</evidence>
<feature type="binding site" evidence="10">
    <location>
        <begin position="10"/>
        <end position="12"/>
    </location>
    <ligand>
        <name>UDP-N-acetyl-alpha-D-glucosamine</name>
        <dbReference type="ChEBI" id="CHEBI:57705"/>
    </ligand>
</feature>
<feature type="domain" description="Glycosyltransferase family 28 N-terminal" evidence="11">
    <location>
        <begin position="4"/>
        <end position="137"/>
    </location>
</feature>
<protein>
    <recommendedName>
        <fullName evidence="10">UDP-N-acetylglucosamine--N-acetylmuramyl-(pentapeptide) pyrophosphoryl-undecaprenol N-acetylglucosamine transferase</fullName>
        <ecNumber evidence="10">2.4.1.227</ecNumber>
    </recommendedName>
    <alternativeName>
        <fullName evidence="10">Undecaprenyl-PP-MurNAc-pentapeptide-UDPGlcNAc GlcNAc transferase</fullName>
    </alternativeName>
</protein>
<evidence type="ECO:0000256" key="2">
    <source>
        <dbReference type="ARBA" id="ARBA00022618"/>
    </source>
</evidence>
<dbReference type="GO" id="GO:0005975">
    <property type="term" value="P:carbohydrate metabolic process"/>
    <property type="evidence" value="ECO:0007669"/>
    <property type="project" value="InterPro"/>
</dbReference>
<proteinExistence type="inferred from homology"/>
<dbReference type="InterPro" id="IPR007235">
    <property type="entry name" value="Glyco_trans_28_C"/>
</dbReference>
<comment type="pathway">
    <text evidence="10">Cell wall biogenesis; peptidoglycan biosynthesis.</text>
</comment>
<evidence type="ECO:0000256" key="8">
    <source>
        <dbReference type="ARBA" id="ARBA00023306"/>
    </source>
</evidence>
<dbReference type="Pfam" id="PF03033">
    <property type="entry name" value="Glyco_transf_28"/>
    <property type="match status" value="1"/>
</dbReference>
<dbReference type="PANTHER" id="PTHR21015:SF22">
    <property type="entry name" value="GLYCOSYLTRANSFERASE"/>
    <property type="match status" value="1"/>
</dbReference>
<evidence type="ECO:0000313" key="14">
    <source>
        <dbReference type="Proteomes" id="UP001142610"/>
    </source>
</evidence>
<dbReference type="GO" id="GO:0051301">
    <property type="term" value="P:cell division"/>
    <property type="evidence" value="ECO:0007669"/>
    <property type="project" value="UniProtKB-KW"/>
</dbReference>
<dbReference type="HAMAP" id="MF_00033">
    <property type="entry name" value="MurG"/>
    <property type="match status" value="1"/>
</dbReference>
<keyword evidence="8 10" id="KW-0131">Cell cycle</keyword>
<evidence type="ECO:0000256" key="1">
    <source>
        <dbReference type="ARBA" id="ARBA00022475"/>
    </source>
</evidence>
<keyword evidence="9 10" id="KW-0961">Cell wall biogenesis/degradation</keyword>
<evidence type="ECO:0000259" key="12">
    <source>
        <dbReference type="Pfam" id="PF04101"/>
    </source>
</evidence>
<feature type="binding site" evidence="10">
    <location>
        <position position="291"/>
    </location>
    <ligand>
        <name>UDP-N-acetyl-alpha-D-glucosamine</name>
        <dbReference type="ChEBI" id="CHEBI:57705"/>
    </ligand>
</feature>
<sequence>MRLALAAGGTGGHMFPAQAVAEEAKARGWSVILLTDARGDRYADGFPCDQKLLLKAASPSSRGIGAKLSAGMALLQGTGQAKKALKSFGADAALGFGGYPSAPSMLAASQLNIPTGVHEQNAVLGRANRLAARKAQFIAHAFPSLSKTPGKIRLIEAGNPVRCAVLEAASQRFEPPGQGPIKLLIFGGSQGASLFARVFPKAVASLNETIRQRLHITHQVSDSDREDAQTTYTEACLNNVELAPFFTDLPQRIADSHLVIARSGASSVTELAVIGRPSLLVPLKIAMDDHQRANAEVLTGAGAAELILEDDLSPDSAAAILTKLLGDPQHLTAMAESAKGRMTEGAAKRLADLAKGLTPGHI</sequence>
<dbReference type="PANTHER" id="PTHR21015">
    <property type="entry name" value="UDP-N-ACETYLGLUCOSAMINE--N-ACETYLMURAMYL-(PENTAPEPTIDE) PYROPHOSPHORYL-UNDECAPRENOL N-ACETYLGLUCOSAMINE TRANSFERASE 1"/>
    <property type="match status" value="1"/>
</dbReference>
<dbReference type="GO" id="GO:0050511">
    <property type="term" value="F:undecaprenyldiphospho-muramoylpentapeptide beta-N-acetylglucosaminyltransferase activity"/>
    <property type="evidence" value="ECO:0007669"/>
    <property type="project" value="UniProtKB-UniRule"/>
</dbReference>
<dbReference type="RefSeq" id="WP_256618944.1">
    <property type="nucleotide sequence ID" value="NZ_JANIBC010000003.1"/>
</dbReference>
<keyword evidence="5 10" id="KW-0133">Cell shape</keyword>
<feature type="binding site" evidence="10">
    <location>
        <position position="121"/>
    </location>
    <ligand>
        <name>UDP-N-acetyl-alpha-D-glucosamine</name>
        <dbReference type="ChEBI" id="CHEBI:57705"/>
    </ligand>
</feature>
<dbReference type="SUPFAM" id="SSF53756">
    <property type="entry name" value="UDP-Glycosyltransferase/glycogen phosphorylase"/>
    <property type="match status" value="1"/>
</dbReference>
<dbReference type="NCBIfam" id="TIGR01133">
    <property type="entry name" value="murG"/>
    <property type="match status" value="1"/>
</dbReference>
<evidence type="ECO:0000256" key="9">
    <source>
        <dbReference type="ARBA" id="ARBA00023316"/>
    </source>
</evidence>
<dbReference type="Proteomes" id="UP001142610">
    <property type="component" value="Unassembled WGS sequence"/>
</dbReference>
<dbReference type="Pfam" id="PF04101">
    <property type="entry name" value="Glyco_tran_28_C"/>
    <property type="match status" value="1"/>
</dbReference>
<keyword evidence="4 10" id="KW-0808">Transferase</keyword>